<reference evidence="2" key="1">
    <citation type="journal article" date="2011" name="Nat. Biotechnol.">
        <title>The genomic sequence of the Chinese hamster ovary (CHO)-K1 cell line.</title>
        <authorList>
            <person name="Xu X."/>
            <person name="Nagarajan H."/>
            <person name="Lewis N.E."/>
            <person name="Pan S."/>
            <person name="Cai Z."/>
            <person name="Liu X."/>
            <person name="Chen W."/>
            <person name="Xie M."/>
            <person name="Wang W."/>
            <person name="Hammond S."/>
            <person name="Andersen M.R."/>
            <person name="Neff N."/>
            <person name="Passarelli B."/>
            <person name="Koh W."/>
            <person name="Fan H.C."/>
            <person name="Wang J."/>
            <person name="Gui Y."/>
            <person name="Lee K.H."/>
            <person name="Betenbaugh M.J."/>
            <person name="Quake S.R."/>
            <person name="Famili I."/>
            <person name="Palsson B.O."/>
            <person name="Wang J."/>
        </authorList>
    </citation>
    <scope>NUCLEOTIDE SEQUENCE [LARGE SCALE GENOMIC DNA]</scope>
    <source>
        <strain evidence="2">CHO K1 cell line</strain>
    </source>
</reference>
<dbReference type="AlphaFoldDB" id="G3HS89"/>
<evidence type="ECO:0000313" key="2">
    <source>
        <dbReference type="Proteomes" id="UP000001075"/>
    </source>
</evidence>
<accession>G3HS89</accession>
<organism evidence="1 2">
    <name type="scientific">Cricetulus griseus</name>
    <name type="common">Chinese hamster</name>
    <name type="synonym">Cricetulus barabensis griseus</name>
    <dbReference type="NCBI Taxonomy" id="10029"/>
    <lineage>
        <taxon>Eukaryota</taxon>
        <taxon>Metazoa</taxon>
        <taxon>Chordata</taxon>
        <taxon>Craniata</taxon>
        <taxon>Vertebrata</taxon>
        <taxon>Euteleostomi</taxon>
        <taxon>Mammalia</taxon>
        <taxon>Eutheria</taxon>
        <taxon>Euarchontoglires</taxon>
        <taxon>Glires</taxon>
        <taxon>Rodentia</taxon>
        <taxon>Myomorpha</taxon>
        <taxon>Muroidea</taxon>
        <taxon>Cricetidae</taxon>
        <taxon>Cricetinae</taxon>
        <taxon>Cricetulus</taxon>
    </lineage>
</organism>
<dbReference type="Proteomes" id="UP000001075">
    <property type="component" value="Unassembled WGS sequence"/>
</dbReference>
<proteinExistence type="predicted"/>
<dbReference type="InParanoid" id="G3HS89"/>
<protein>
    <submittedName>
        <fullName evidence="1">Uncharacterized protein</fullName>
    </submittedName>
</protein>
<name>G3HS89_CRIGR</name>
<dbReference type="EMBL" id="JH000652">
    <property type="protein sequence ID" value="EGW06760.1"/>
    <property type="molecule type" value="Genomic_DNA"/>
</dbReference>
<evidence type="ECO:0000313" key="1">
    <source>
        <dbReference type="EMBL" id="EGW06760.1"/>
    </source>
</evidence>
<gene>
    <name evidence="1" type="ORF">I79_013715</name>
</gene>
<sequence length="51" mass="5354">MPLTSEFLPSAGATKSKVCKKRTPYATGRLGITNQLLTERGVIVCGPCGVC</sequence>